<keyword evidence="5 7" id="KW-1133">Transmembrane helix</keyword>
<dbReference type="OrthoDB" id="9813426at2"/>
<dbReference type="PANTHER" id="PTHR42709:SF6">
    <property type="entry name" value="UNDECAPRENYL PHOSPHATE TRANSPORTER A"/>
    <property type="match status" value="1"/>
</dbReference>
<reference evidence="9" key="1">
    <citation type="submission" date="2017-10" db="EMBL/GenBank/DDBJ databases">
        <title>Draft genome sequence of the planktic cyanobacteria Tychonema bourrellyi isolated from alpine lentic freshwater.</title>
        <authorList>
            <person name="Tett A."/>
            <person name="Armanini F."/>
            <person name="Asnicar F."/>
            <person name="Boscaini A."/>
            <person name="Pasolli E."/>
            <person name="Zolfo M."/>
            <person name="Donati C."/>
            <person name="Salmaso N."/>
            <person name="Segata N."/>
        </authorList>
    </citation>
    <scope>NUCLEOTIDE SEQUENCE</scope>
    <source>
        <strain evidence="9">FEM_GT703</strain>
    </source>
</reference>
<dbReference type="Pfam" id="PF09335">
    <property type="entry name" value="VTT_dom"/>
    <property type="match status" value="1"/>
</dbReference>
<keyword evidence="6 7" id="KW-0472">Membrane</keyword>
<dbReference type="RefSeq" id="WP_096832023.1">
    <property type="nucleotide sequence ID" value="NZ_NXIB02000027.1"/>
</dbReference>
<keyword evidence="4 7" id="KW-0812">Transmembrane</keyword>
<feature type="transmembrane region" description="Helical" evidence="7">
    <location>
        <begin position="141"/>
        <end position="164"/>
    </location>
</feature>
<protein>
    <submittedName>
        <fullName evidence="9">DedA family protein</fullName>
    </submittedName>
</protein>
<proteinExistence type="inferred from homology"/>
<evidence type="ECO:0000313" key="10">
    <source>
        <dbReference type="Proteomes" id="UP000226442"/>
    </source>
</evidence>
<dbReference type="AlphaFoldDB" id="A0A2G4F3C9"/>
<name>A0A2G4F3C9_9CYAN</name>
<evidence type="ECO:0000256" key="2">
    <source>
        <dbReference type="ARBA" id="ARBA00010792"/>
    </source>
</evidence>
<dbReference type="InterPro" id="IPR051311">
    <property type="entry name" value="DedA_domain"/>
</dbReference>
<dbReference type="GO" id="GO:0005886">
    <property type="term" value="C:plasma membrane"/>
    <property type="evidence" value="ECO:0007669"/>
    <property type="project" value="UniProtKB-SubCell"/>
</dbReference>
<feature type="transmembrane region" description="Helical" evidence="7">
    <location>
        <begin position="176"/>
        <end position="197"/>
    </location>
</feature>
<keyword evidence="10" id="KW-1185">Reference proteome</keyword>
<dbReference type="Proteomes" id="UP000226442">
    <property type="component" value="Unassembled WGS sequence"/>
</dbReference>
<evidence type="ECO:0000256" key="4">
    <source>
        <dbReference type="ARBA" id="ARBA00022692"/>
    </source>
</evidence>
<evidence type="ECO:0000256" key="7">
    <source>
        <dbReference type="SAM" id="Phobius"/>
    </source>
</evidence>
<evidence type="ECO:0000256" key="5">
    <source>
        <dbReference type="ARBA" id="ARBA00022989"/>
    </source>
</evidence>
<comment type="similarity">
    <text evidence="2">Belongs to the DedA family.</text>
</comment>
<evidence type="ECO:0000256" key="1">
    <source>
        <dbReference type="ARBA" id="ARBA00004651"/>
    </source>
</evidence>
<organism evidence="9 10">
    <name type="scientific">Tychonema bourrellyi FEM_GT703</name>
    <dbReference type="NCBI Taxonomy" id="2040638"/>
    <lineage>
        <taxon>Bacteria</taxon>
        <taxon>Bacillati</taxon>
        <taxon>Cyanobacteriota</taxon>
        <taxon>Cyanophyceae</taxon>
        <taxon>Oscillatoriophycideae</taxon>
        <taxon>Oscillatoriales</taxon>
        <taxon>Microcoleaceae</taxon>
        <taxon>Tychonema</taxon>
    </lineage>
</organism>
<evidence type="ECO:0000256" key="3">
    <source>
        <dbReference type="ARBA" id="ARBA00022475"/>
    </source>
</evidence>
<evidence type="ECO:0000259" key="8">
    <source>
        <dbReference type="Pfam" id="PF09335"/>
    </source>
</evidence>
<sequence length="204" mass="22695">MVEWITNTMQSMSYLGIALLMFLENLFPPIPSELIMPLAGFTASKSNEMQLAPAIAAGVIGTVLGALPWYYAGKLLSEERLKHLADKYGKWITVSGADIDKANRWFNRHGNKAVFLCRLVPGVRTLISLPAGINNMPLIPFLAYSTGGTILWVSFLTFAGYQLGKLGKDYALVDEYLAPVSKIVVVIIVIWFILWIIKKNMQKE</sequence>
<accession>A0A2G4F3C9</accession>
<dbReference type="InterPro" id="IPR032816">
    <property type="entry name" value="VTT_dom"/>
</dbReference>
<dbReference type="PANTHER" id="PTHR42709">
    <property type="entry name" value="ALKALINE PHOSPHATASE LIKE PROTEIN"/>
    <property type="match status" value="1"/>
</dbReference>
<comment type="subcellular location">
    <subcellularLocation>
        <location evidence="1">Cell membrane</location>
        <topology evidence="1">Multi-pass membrane protein</topology>
    </subcellularLocation>
</comment>
<comment type="caution">
    <text evidence="9">The sequence shown here is derived from an EMBL/GenBank/DDBJ whole genome shotgun (WGS) entry which is preliminary data.</text>
</comment>
<feature type="transmembrane region" description="Helical" evidence="7">
    <location>
        <begin position="12"/>
        <end position="31"/>
    </location>
</feature>
<dbReference type="EMBL" id="NXIB02000027">
    <property type="protein sequence ID" value="PHX56221.1"/>
    <property type="molecule type" value="Genomic_DNA"/>
</dbReference>
<keyword evidence="3" id="KW-1003">Cell membrane</keyword>
<evidence type="ECO:0000313" key="9">
    <source>
        <dbReference type="EMBL" id="PHX56221.1"/>
    </source>
</evidence>
<evidence type="ECO:0000256" key="6">
    <source>
        <dbReference type="ARBA" id="ARBA00023136"/>
    </source>
</evidence>
<gene>
    <name evidence="9" type="ORF">CP500_006560</name>
</gene>
<feature type="transmembrane region" description="Helical" evidence="7">
    <location>
        <begin position="51"/>
        <end position="72"/>
    </location>
</feature>
<feature type="domain" description="VTT" evidence="8">
    <location>
        <begin position="30"/>
        <end position="162"/>
    </location>
</feature>